<accession>A0A382WM55</accession>
<name>A0A382WM55_9ZZZZ</name>
<gene>
    <name evidence="2" type="ORF">METZ01_LOCUS412239</name>
</gene>
<dbReference type="Gene3D" id="3.40.50.720">
    <property type="entry name" value="NAD(P)-binding Rossmann-like Domain"/>
    <property type="match status" value="1"/>
</dbReference>
<evidence type="ECO:0000259" key="1">
    <source>
        <dbReference type="Pfam" id="PF03446"/>
    </source>
</evidence>
<feature type="non-terminal residue" evidence="2">
    <location>
        <position position="30"/>
    </location>
</feature>
<proteinExistence type="predicted"/>
<feature type="domain" description="6-phosphogluconate dehydrogenase NADP-binding" evidence="1">
    <location>
        <begin position="12"/>
        <end position="30"/>
    </location>
</feature>
<dbReference type="AlphaFoldDB" id="A0A382WM55"/>
<reference evidence="2" key="1">
    <citation type="submission" date="2018-05" db="EMBL/GenBank/DDBJ databases">
        <authorList>
            <person name="Lanie J.A."/>
            <person name="Ng W.-L."/>
            <person name="Kazmierczak K.M."/>
            <person name="Andrzejewski T.M."/>
            <person name="Davidsen T.M."/>
            <person name="Wayne K.J."/>
            <person name="Tettelin H."/>
            <person name="Glass J.I."/>
            <person name="Rusch D."/>
            <person name="Podicherti R."/>
            <person name="Tsui H.-C.T."/>
            <person name="Winkler M.E."/>
        </authorList>
    </citation>
    <scope>NUCLEOTIDE SEQUENCE</scope>
</reference>
<sequence>MAVNPNSTVEPNIGFVGLGVMGEPMCLNLA</sequence>
<dbReference type="GO" id="GO:0050661">
    <property type="term" value="F:NADP binding"/>
    <property type="evidence" value="ECO:0007669"/>
    <property type="project" value="InterPro"/>
</dbReference>
<evidence type="ECO:0000313" key="2">
    <source>
        <dbReference type="EMBL" id="SVD59385.1"/>
    </source>
</evidence>
<organism evidence="2">
    <name type="scientific">marine metagenome</name>
    <dbReference type="NCBI Taxonomy" id="408172"/>
    <lineage>
        <taxon>unclassified sequences</taxon>
        <taxon>metagenomes</taxon>
        <taxon>ecological metagenomes</taxon>
    </lineage>
</organism>
<dbReference type="InterPro" id="IPR006115">
    <property type="entry name" value="6PGDH_NADP-bd"/>
</dbReference>
<dbReference type="Pfam" id="PF03446">
    <property type="entry name" value="NAD_binding_2"/>
    <property type="match status" value="1"/>
</dbReference>
<dbReference type="EMBL" id="UINC01160628">
    <property type="protein sequence ID" value="SVD59385.1"/>
    <property type="molecule type" value="Genomic_DNA"/>
</dbReference>
<protein>
    <recommendedName>
        <fullName evidence="1">6-phosphogluconate dehydrogenase NADP-binding domain-containing protein</fullName>
    </recommendedName>
</protein>